<gene>
    <name evidence="5" type="ORF">J437_LFUL015477</name>
</gene>
<feature type="compositionally biased region" description="Basic and acidic residues" evidence="3">
    <location>
        <begin position="10"/>
        <end position="25"/>
    </location>
</feature>
<dbReference type="InterPro" id="IPR024337">
    <property type="entry name" value="tRNA_splic_suSen54"/>
</dbReference>
<dbReference type="EMBL" id="KZ308884">
    <property type="protein sequence ID" value="KAG8235171.1"/>
    <property type="molecule type" value="Genomic_DNA"/>
</dbReference>
<evidence type="ECO:0000313" key="5">
    <source>
        <dbReference type="EMBL" id="KAG8235171.1"/>
    </source>
</evidence>
<feature type="region of interest" description="Disordered" evidence="3">
    <location>
        <begin position="352"/>
        <end position="375"/>
    </location>
</feature>
<feature type="region of interest" description="Disordered" evidence="3">
    <location>
        <begin position="265"/>
        <end position="323"/>
    </location>
</feature>
<proteinExistence type="inferred from homology"/>
<feature type="domain" description="tRNA-splicing endonuclease subunit Sen54 N-terminal" evidence="4">
    <location>
        <begin position="44"/>
        <end position="109"/>
    </location>
</feature>
<name>A0A8K0KH84_LADFU</name>
<reference evidence="5" key="2">
    <citation type="submission" date="2017-10" db="EMBL/GenBank/DDBJ databases">
        <title>Ladona fulva Genome sequencing and assembly.</title>
        <authorList>
            <person name="Murali S."/>
            <person name="Richards S."/>
            <person name="Bandaranaike D."/>
            <person name="Bellair M."/>
            <person name="Blankenburg K."/>
            <person name="Chao H."/>
            <person name="Dinh H."/>
            <person name="Doddapaneni H."/>
            <person name="Dugan-Rocha S."/>
            <person name="Elkadiri S."/>
            <person name="Gnanaolivu R."/>
            <person name="Hernandez B."/>
            <person name="Skinner E."/>
            <person name="Javaid M."/>
            <person name="Lee S."/>
            <person name="Li M."/>
            <person name="Ming W."/>
            <person name="Munidasa M."/>
            <person name="Muniz J."/>
            <person name="Nguyen L."/>
            <person name="Hughes D."/>
            <person name="Osuji N."/>
            <person name="Pu L.-L."/>
            <person name="Puazo M."/>
            <person name="Qu C."/>
            <person name="Quiroz J."/>
            <person name="Raj R."/>
            <person name="Weissenberger G."/>
            <person name="Xin Y."/>
            <person name="Zou X."/>
            <person name="Han Y."/>
            <person name="Worley K."/>
            <person name="Muzny D."/>
            <person name="Gibbs R."/>
        </authorList>
    </citation>
    <scope>NUCLEOTIDE SEQUENCE</scope>
    <source>
        <strain evidence="5">Sampled in the wild</strain>
    </source>
</reference>
<organism evidence="5 6">
    <name type="scientific">Ladona fulva</name>
    <name type="common">Scarce chaser dragonfly</name>
    <name type="synonym">Libellula fulva</name>
    <dbReference type="NCBI Taxonomy" id="123851"/>
    <lineage>
        <taxon>Eukaryota</taxon>
        <taxon>Metazoa</taxon>
        <taxon>Ecdysozoa</taxon>
        <taxon>Arthropoda</taxon>
        <taxon>Hexapoda</taxon>
        <taxon>Insecta</taxon>
        <taxon>Pterygota</taxon>
        <taxon>Palaeoptera</taxon>
        <taxon>Odonata</taxon>
        <taxon>Epiprocta</taxon>
        <taxon>Anisoptera</taxon>
        <taxon>Libelluloidea</taxon>
        <taxon>Libellulidae</taxon>
        <taxon>Ladona</taxon>
    </lineage>
</organism>
<dbReference type="Proteomes" id="UP000792457">
    <property type="component" value="Unassembled WGS sequence"/>
</dbReference>
<evidence type="ECO:0000256" key="2">
    <source>
        <dbReference type="ARBA" id="ARBA00022694"/>
    </source>
</evidence>
<evidence type="ECO:0000256" key="1">
    <source>
        <dbReference type="ARBA" id="ARBA00005736"/>
    </source>
</evidence>
<accession>A0A8K0KH84</accession>
<sequence length="803" mass="90702">MASSSSNRRMGSEEDLPVKLKQFKPSDNRVEKKKIENLLNETRSILEEERLERLASLSQAEWIPSIQLVKVTKLVGRQWSYMGHRYLGDMVLYPEEALFLLETNAIEISYGGMPMSLQQAYSVLLGANSTCTLEEYRVYSHLTKYGYKLRRHGYELVNYRRENDEPPDIDVVGIICKRKSSENVSSEKTSGEENPARKAKEEIPHKWSCNLITSTQALKQNPPSVDDDDVKFIEFVDANKKRKVCDTIVIGDDVEILSCSANKESHSVNQGGESTNSNVNRCEGGSEIPKQETKCGSSDCLAKPNGENSPVEESVDSSNKPSRALYKREPFPTLKKDDEVCKCVPMSNNINKPTGKVSREGEVQNNIPSTTEVSKESSDDVVVILSDDESEGNDKHKREIEKFYKEISLLEVIDISQDDDEKKSTSSNRANDSRVVENYDFWGVLGRIPIMRNGKLSILVPTPPSDLIPSNIKPVQEEYNINVKGMSEKPVRESGDNLRFRDGHGKWKNFDRGGSHASTFKSNRFQGYHHHHHHHQRWQKFHHPWSSRNAHYPHANGFDPSLPSTSSQSHFDKQYPQSAWLSYVYTHRPSNKSFGHFHARNGNSYHSRGHSRSFSHGRDRDKPSGNAADEDDSYISVVPKNPCARNWSDMKRSEMKQEIVVTTDEVSTNAIESSPWSNPVQKISPLLEPSDSVDVDAVLSKIQVTTSAKLSCDTLAARTCSLSIKYDLYMPNSFFRKSCPGAPRYRLSVVKSNDSIPKLSDISHLMKNVTDEVPLLFAVGFPETINFFSFSNVDLPVLLKKLN</sequence>
<dbReference type="GO" id="GO:0000379">
    <property type="term" value="P:tRNA-type intron splice site recognition and cleavage"/>
    <property type="evidence" value="ECO:0007669"/>
    <property type="project" value="TreeGrafter"/>
</dbReference>
<feature type="compositionally biased region" description="Polar residues" evidence="3">
    <location>
        <begin position="265"/>
        <end position="280"/>
    </location>
</feature>
<evidence type="ECO:0000313" key="6">
    <source>
        <dbReference type="Proteomes" id="UP000792457"/>
    </source>
</evidence>
<dbReference type="Pfam" id="PF12928">
    <property type="entry name" value="tRNA_int_end_N2"/>
    <property type="match status" value="1"/>
</dbReference>
<dbReference type="PANTHER" id="PTHR21027:SF1">
    <property type="entry name" value="TRNA-SPLICING ENDONUCLEASE SUBUNIT SEN54"/>
    <property type="match status" value="1"/>
</dbReference>
<evidence type="ECO:0000256" key="3">
    <source>
        <dbReference type="SAM" id="MobiDB-lite"/>
    </source>
</evidence>
<comment type="caution">
    <text evidence="5">The sequence shown here is derived from an EMBL/GenBank/DDBJ whole genome shotgun (WGS) entry which is preliminary data.</text>
</comment>
<comment type="similarity">
    <text evidence="1">Belongs to the SEN54 family.</text>
</comment>
<keyword evidence="2" id="KW-0819">tRNA processing</keyword>
<keyword evidence="6" id="KW-1185">Reference proteome</keyword>
<feature type="region of interest" description="Disordered" evidence="3">
    <location>
        <begin position="1"/>
        <end position="25"/>
    </location>
</feature>
<dbReference type="PANTHER" id="PTHR21027">
    <property type="entry name" value="TRNA-SPLICING ENDONUCLEASE SUBUNIT SEN54"/>
    <property type="match status" value="1"/>
</dbReference>
<feature type="region of interest" description="Disordered" evidence="3">
    <location>
        <begin position="595"/>
        <end position="634"/>
    </location>
</feature>
<dbReference type="AlphaFoldDB" id="A0A8K0KH84"/>
<reference evidence="5" key="1">
    <citation type="submission" date="2013-04" db="EMBL/GenBank/DDBJ databases">
        <authorList>
            <person name="Qu J."/>
            <person name="Murali S.C."/>
            <person name="Bandaranaike D."/>
            <person name="Bellair M."/>
            <person name="Blankenburg K."/>
            <person name="Chao H."/>
            <person name="Dinh H."/>
            <person name="Doddapaneni H."/>
            <person name="Downs B."/>
            <person name="Dugan-Rocha S."/>
            <person name="Elkadiri S."/>
            <person name="Gnanaolivu R.D."/>
            <person name="Hernandez B."/>
            <person name="Javaid M."/>
            <person name="Jayaseelan J.C."/>
            <person name="Lee S."/>
            <person name="Li M."/>
            <person name="Ming W."/>
            <person name="Munidasa M."/>
            <person name="Muniz J."/>
            <person name="Nguyen L."/>
            <person name="Ongeri F."/>
            <person name="Osuji N."/>
            <person name="Pu L.-L."/>
            <person name="Puazo M."/>
            <person name="Qu C."/>
            <person name="Quiroz J."/>
            <person name="Raj R."/>
            <person name="Weissenberger G."/>
            <person name="Xin Y."/>
            <person name="Zou X."/>
            <person name="Han Y."/>
            <person name="Richards S."/>
            <person name="Worley K."/>
            <person name="Muzny D."/>
            <person name="Gibbs R."/>
        </authorList>
    </citation>
    <scope>NUCLEOTIDE SEQUENCE</scope>
    <source>
        <strain evidence="5">Sampled in the wild</strain>
    </source>
</reference>
<protein>
    <recommendedName>
        <fullName evidence="4">tRNA-splicing endonuclease subunit Sen54 N-terminal domain-containing protein</fullName>
    </recommendedName>
</protein>
<dbReference type="OrthoDB" id="408683at2759"/>
<dbReference type="GO" id="GO:0000214">
    <property type="term" value="C:tRNA-intron endonuclease complex"/>
    <property type="evidence" value="ECO:0007669"/>
    <property type="project" value="TreeGrafter"/>
</dbReference>
<dbReference type="InterPro" id="IPR024336">
    <property type="entry name" value="tRNA_splic_suSen54_N"/>
</dbReference>
<evidence type="ECO:0000259" key="4">
    <source>
        <dbReference type="Pfam" id="PF12928"/>
    </source>
</evidence>